<dbReference type="Pfam" id="PF20880">
    <property type="entry name" value="G1_gp67_N"/>
    <property type="match status" value="1"/>
</dbReference>
<feature type="domain" description="Gp67 N-terminal" evidence="1">
    <location>
        <begin position="13"/>
        <end position="68"/>
    </location>
</feature>
<protein>
    <submittedName>
        <fullName evidence="3">Uncharacterized protein</fullName>
    </submittedName>
</protein>
<dbReference type="RefSeq" id="YP_009056423.1">
    <property type="nucleotide sequence ID" value="NC_024792.1"/>
</dbReference>
<evidence type="ECO:0000259" key="2">
    <source>
        <dbReference type="Pfam" id="PF20881"/>
    </source>
</evidence>
<dbReference type="EMBL" id="KM051843">
    <property type="protein sequence ID" value="AII28055.1"/>
    <property type="molecule type" value="Genomic_DNA"/>
</dbReference>
<dbReference type="KEGG" id="vg:20283441"/>
<evidence type="ECO:0000259" key="1">
    <source>
        <dbReference type="Pfam" id="PF20880"/>
    </source>
</evidence>
<name>A0A076GDG5_9CAUD</name>
<sequence>MKLTRKDKDTFIMTVETTEGGTKDLAVDVYDIDKVYPFNSNYVYKYSPTRDAFYLCKDRKYKNVDVYQHAEGDNDISHFADVYGTVKQIHVEYPFQAHVSNRNSIVQDEARKMGIPVLWQLLQKTVTKNDIKAGHRKLADAIDKLNEKIEKRYLATLTAEEVLEDRHMPNSGDEDWYATIYSVATPEEEHQFIMYGEIYTMLRLLRRIIEVK</sequence>
<evidence type="ECO:0000313" key="3">
    <source>
        <dbReference type="EMBL" id="AII28055.1"/>
    </source>
</evidence>
<proteinExistence type="predicted"/>
<evidence type="ECO:0000313" key="4">
    <source>
        <dbReference type="Proteomes" id="UP000028664"/>
    </source>
</evidence>
<feature type="domain" description="Gp67 C-terminal" evidence="2">
    <location>
        <begin position="104"/>
        <end position="210"/>
    </location>
</feature>
<dbReference type="Pfam" id="PF20881">
    <property type="entry name" value="G1_gp67_C"/>
    <property type="match status" value="1"/>
</dbReference>
<keyword evidence="4" id="KW-1185">Reference proteome</keyword>
<dbReference type="InterPro" id="IPR049103">
    <property type="entry name" value="Gp67_C"/>
</dbReference>
<dbReference type="InterPro" id="IPR049102">
    <property type="entry name" value="Gp67_N"/>
</dbReference>
<reference evidence="3 4" key="1">
    <citation type="submission" date="2014-06" db="EMBL/GenBank/DDBJ databases">
        <title>Bioinformatic genomic analysis of Bacillus phage Bobb.</title>
        <authorList>
            <person name="Lewis H.M.N."/>
            <person name="Temple L."/>
            <person name="Barth R.N."/>
            <person name="Bowles K.M."/>
            <person name="Churchin D.I."/>
            <person name="Scott-Croshaw C."/>
            <person name="Glasgow G.H."/>
            <person name="Gloe M.W."/>
            <person name="McGough T.M."/>
            <person name="Nutbrown S.A."/>
            <person name="Romulus S.R."/>
            <person name="Sanders K.A.M."/>
            <person name="Diachok C.R."/>
            <person name="Serigano J.P."/>
            <person name="Shin D."/>
            <person name="Suresh M.H."/>
            <person name="Conner A.R.N."/>
            <person name="Korba R.M."/>
            <person name="Livermore R.J."/>
            <person name="Rohlf M.B."/>
            <person name="Utterback S.D."/>
            <person name="Wilson V.E."/>
        </authorList>
    </citation>
    <scope>NUCLEOTIDE SEQUENCE [LARGE SCALE GENOMIC DNA]</scope>
</reference>
<dbReference type="GeneID" id="20283441"/>
<accession>A0A076GDG5</accession>
<dbReference type="Proteomes" id="UP000028664">
    <property type="component" value="Segment"/>
</dbReference>
<dbReference type="OrthoDB" id="12987at10239"/>
<organism evidence="3 4">
    <name type="scientific">Bacillus phage Bobb</name>
    <dbReference type="NCBI Taxonomy" id="1527469"/>
    <lineage>
        <taxon>Viruses</taxon>
        <taxon>Duplodnaviria</taxon>
        <taxon>Heunggongvirae</taxon>
        <taxon>Uroviricota</taxon>
        <taxon>Caudoviricetes</taxon>
        <taxon>Herelleviridae</taxon>
        <taxon>Bastillevirinae</taxon>
        <taxon>Agatevirus</taxon>
        <taxon>Agatevirus bobb</taxon>
    </lineage>
</organism>